<keyword evidence="4" id="KW-1185">Reference proteome</keyword>
<evidence type="ECO:0000256" key="1">
    <source>
        <dbReference type="SAM" id="SignalP"/>
    </source>
</evidence>
<evidence type="ECO:0000313" key="3">
    <source>
        <dbReference type="EMBL" id="CAG9769612.1"/>
    </source>
</evidence>
<dbReference type="PANTHER" id="PTHR39069">
    <property type="entry name" value="ECDYSONE-INDUCIBLE GENE E1, ISOFORM A"/>
    <property type="match status" value="1"/>
</dbReference>
<reference evidence="3" key="1">
    <citation type="submission" date="2022-01" db="EMBL/GenBank/DDBJ databases">
        <authorList>
            <person name="King R."/>
        </authorList>
    </citation>
    <scope>NUCLEOTIDE SEQUENCE</scope>
</reference>
<feature type="chain" id="PRO_5040360312" description="EB domain-containing protein" evidence="1">
    <location>
        <begin position="22"/>
        <end position="333"/>
    </location>
</feature>
<evidence type="ECO:0000313" key="4">
    <source>
        <dbReference type="Proteomes" id="UP001152799"/>
    </source>
</evidence>
<dbReference type="Proteomes" id="UP001152799">
    <property type="component" value="Chromosome 5"/>
</dbReference>
<proteinExistence type="predicted"/>
<dbReference type="AlphaFoldDB" id="A0A9N9MTI1"/>
<organism evidence="3 4">
    <name type="scientific">Ceutorhynchus assimilis</name>
    <name type="common">cabbage seed weevil</name>
    <dbReference type="NCBI Taxonomy" id="467358"/>
    <lineage>
        <taxon>Eukaryota</taxon>
        <taxon>Metazoa</taxon>
        <taxon>Ecdysozoa</taxon>
        <taxon>Arthropoda</taxon>
        <taxon>Hexapoda</taxon>
        <taxon>Insecta</taxon>
        <taxon>Pterygota</taxon>
        <taxon>Neoptera</taxon>
        <taxon>Endopterygota</taxon>
        <taxon>Coleoptera</taxon>
        <taxon>Polyphaga</taxon>
        <taxon>Cucujiformia</taxon>
        <taxon>Curculionidae</taxon>
        <taxon>Ceutorhynchinae</taxon>
        <taxon>Ceutorhynchus</taxon>
    </lineage>
</organism>
<dbReference type="PANTHER" id="PTHR39069:SF9">
    <property type="entry name" value="EB DOMAIN-CONTAINING PROTEIN"/>
    <property type="match status" value="1"/>
</dbReference>
<dbReference type="EMBL" id="OU892281">
    <property type="protein sequence ID" value="CAG9769612.1"/>
    <property type="molecule type" value="Genomic_DNA"/>
</dbReference>
<accession>A0A9N9MTI1</accession>
<gene>
    <name evidence="3" type="ORF">CEUTPL_LOCUS10117</name>
</gene>
<dbReference type="InterPro" id="IPR006149">
    <property type="entry name" value="EB_dom"/>
</dbReference>
<dbReference type="Pfam" id="PF01683">
    <property type="entry name" value="EB"/>
    <property type="match status" value="2"/>
</dbReference>
<name>A0A9N9MTI1_9CUCU</name>
<evidence type="ECO:0000259" key="2">
    <source>
        <dbReference type="Pfam" id="PF01683"/>
    </source>
</evidence>
<feature type="domain" description="EB" evidence="2">
    <location>
        <begin position="127"/>
        <end position="172"/>
    </location>
</feature>
<feature type="domain" description="EB" evidence="2">
    <location>
        <begin position="255"/>
        <end position="307"/>
    </location>
</feature>
<keyword evidence="1" id="KW-0732">Signal</keyword>
<protein>
    <recommendedName>
        <fullName evidence="2">EB domain-containing protein</fullName>
    </recommendedName>
</protein>
<sequence>MIRLVYLGVVSSFLVFNVASGQESEAQLEERLGKLTEQIVSYQRCRIDSDCRENSFCFDNDNNRIGLCKCQAGYELLLRNRTYYTCLKFAAYGENCQISEQCIETLGSMAKCDRVCGCAEGTQRYPWDGRCHGITLLDDFCRTDANCVLEDGSYAYCTDGQCTCNIGLTPSLDKKHCIIVRNLAENCTNDEQCSFIGNSVCREVCRCSVGFVVNRNRTACLKAATYFFDSCEENAQCSEFLTDSICNNGNCTCQNDYHGYETKCVKSARIGQACTDTAQCIPSPQFQTIADCIEGVCQCHPGVHDDRIGCNHGIKNSVKIFILVFCIYNLLFL</sequence>
<feature type="signal peptide" evidence="1">
    <location>
        <begin position="1"/>
        <end position="21"/>
    </location>
</feature>
<dbReference type="OrthoDB" id="5912242at2759"/>